<feature type="compositionally biased region" description="Polar residues" evidence="1">
    <location>
        <begin position="19"/>
        <end position="34"/>
    </location>
</feature>
<comment type="caution">
    <text evidence="2">The sequence shown here is derived from an EMBL/GenBank/DDBJ whole genome shotgun (WGS) entry which is preliminary data.</text>
</comment>
<feature type="compositionally biased region" description="Polar residues" evidence="1">
    <location>
        <begin position="1"/>
        <end position="11"/>
    </location>
</feature>
<feature type="region of interest" description="Disordered" evidence="1">
    <location>
        <begin position="482"/>
        <end position="510"/>
    </location>
</feature>
<feature type="compositionally biased region" description="Polar residues" evidence="1">
    <location>
        <begin position="497"/>
        <end position="510"/>
    </location>
</feature>
<proteinExistence type="predicted"/>
<dbReference type="Proteomes" id="UP000326757">
    <property type="component" value="Unassembled WGS sequence"/>
</dbReference>
<organism evidence="2 3">
    <name type="scientific">Monilinia laxa</name>
    <name type="common">Brown rot fungus</name>
    <name type="synonym">Sclerotinia laxa</name>
    <dbReference type="NCBI Taxonomy" id="61186"/>
    <lineage>
        <taxon>Eukaryota</taxon>
        <taxon>Fungi</taxon>
        <taxon>Dikarya</taxon>
        <taxon>Ascomycota</taxon>
        <taxon>Pezizomycotina</taxon>
        <taxon>Leotiomycetes</taxon>
        <taxon>Helotiales</taxon>
        <taxon>Sclerotiniaceae</taxon>
        <taxon>Monilinia</taxon>
    </lineage>
</organism>
<dbReference type="EMBL" id="VIGI01000013">
    <property type="protein sequence ID" value="KAB8292324.1"/>
    <property type="molecule type" value="Genomic_DNA"/>
</dbReference>
<gene>
    <name evidence="2" type="ORF">EYC80_008066</name>
</gene>
<dbReference type="AlphaFoldDB" id="A0A5N6JVJ1"/>
<accession>A0A5N6JVJ1</accession>
<evidence type="ECO:0000313" key="3">
    <source>
        <dbReference type="Proteomes" id="UP000326757"/>
    </source>
</evidence>
<dbReference type="OrthoDB" id="4749037at2759"/>
<sequence>MDSSETSTNGSEGFDTKSKSPPVSNSDVTSTKYTSPGCEAVVSESKRSSDYRYLAVRPRNGSKPSASNPDASHNKSGQNPENAASLTKKVMTATIKNPYGTEVYKYTYTEFEPTGAIPIIGFVPQPTPENIELPASRPDEPEEPWKIFPPPANAAYAGLGRKTEEEYDPKPFDTFDMALDGAELAIKNESSPQKVASSEITTPQGTQSTGDLAATQIDFTQKAWIRYEPSAIGEIYNGDEQKADFIRNLDEGAQIEYCKKCKERHIPPGSPLTLSERDLCGAYLPEWFPSEGVHKPWSNFRQMLNHWVLLCEMEQGYTHRENPERPIWNLEFHDTHEKWRQVGRSQGLGGWWKCRRGSRATYAERACRVCTSKDAVERENESGGRRPTTIAEHKANIEHWVTERIKEGGRRDKEVALAMWRANGIPQHYGPPISRNGIYPITEGTRPIMGVSESGPRTFLLPEQMFSERLFKSNGHPPLASQSINGTPKAIVPDSGLGSSTVSTNSLETSPGTSLNAFALTGQPDATLEPLGKAHFTLGS</sequence>
<feature type="region of interest" description="Disordered" evidence="1">
    <location>
        <begin position="1"/>
        <end position="83"/>
    </location>
</feature>
<protein>
    <submittedName>
        <fullName evidence="2">Uncharacterized protein</fullName>
    </submittedName>
</protein>
<evidence type="ECO:0000313" key="2">
    <source>
        <dbReference type="EMBL" id="KAB8292324.1"/>
    </source>
</evidence>
<name>A0A5N6JVJ1_MONLA</name>
<reference evidence="2 3" key="1">
    <citation type="submission" date="2019-06" db="EMBL/GenBank/DDBJ databases">
        <title>Genome Sequence of the Brown Rot Fungal Pathogen Monilinia laxa.</title>
        <authorList>
            <person name="De Miccolis Angelini R.M."/>
            <person name="Landi L."/>
            <person name="Abate D."/>
            <person name="Pollastro S."/>
            <person name="Romanazzi G."/>
            <person name="Faretra F."/>
        </authorList>
    </citation>
    <scope>NUCLEOTIDE SEQUENCE [LARGE SCALE GENOMIC DNA]</scope>
    <source>
        <strain evidence="2 3">Mlax316</strain>
    </source>
</reference>
<feature type="region of interest" description="Disordered" evidence="1">
    <location>
        <begin position="189"/>
        <end position="209"/>
    </location>
</feature>
<keyword evidence="3" id="KW-1185">Reference proteome</keyword>
<evidence type="ECO:0000256" key="1">
    <source>
        <dbReference type="SAM" id="MobiDB-lite"/>
    </source>
</evidence>
<feature type="compositionally biased region" description="Polar residues" evidence="1">
    <location>
        <begin position="62"/>
        <end position="83"/>
    </location>
</feature>